<proteinExistence type="predicted"/>
<protein>
    <submittedName>
        <fullName evidence="1">Uncharacterized protein</fullName>
    </submittedName>
</protein>
<name>M6FN96_9LEPT</name>
<accession>M6FN96</accession>
<organism evidence="1 2">
    <name type="scientific">Leptospira kirschneri serovar Bulgarica str. Nikolaevo</name>
    <dbReference type="NCBI Taxonomy" id="1240687"/>
    <lineage>
        <taxon>Bacteria</taxon>
        <taxon>Pseudomonadati</taxon>
        <taxon>Spirochaetota</taxon>
        <taxon>Spirochaetia</taxon>
        <taxon>Leptospirales</taxon>
        <taxon>Leptospiraceae</taxon>
        <taxon>Leptospira</taxon>
    </lineage>
</organism>
<evidence type="ECO:0000313" key="2">
    <source>
        <dbReference type="Proteomes" id="UP000011980"/>
    </source>
</evidence>
<comment type="caution">
    <text evidence="1">The sequence shown here is derived from an EMBL/GenBank/DDBJ whole genome shotgun (WGS) entry which is preliminary data.</text>
</comment>
<reference evidence="1 2" key="1">
    <citation type="submission" date="2013-01" db="EMBL/GenBank/DDBJ databases">
        <authorList>
            <person name="Harkins D.M."/>
            <person name="Durkin A.S."/>
            <person name="Brinkac L.M."/>
            <person name="Haft D.H."/>
            <person name="Selengut J.D."/>
            <person name="Sanka R."/>
            <person name="DePew J."/>
            <person name="Purushe J."/>
            <person name="Galloway R.L."/>
            <person name="Vinetz J.M."/>
            <person name="Sutton G.G."/>
            <person name="Nierman W.C."/>
            <person name="Fouts D.E."/>
        </authorList>
    </citation>
    <scope>NUCLEOTIDE SEQUENCE [LARGE SCALE GENOMIC DNA]</scope>
    <source>
        <strain evidence="1 2">Nikolaevo</strain>
    </source>
</reference>
<dbReference type="Proteomes" id="UP000011980">
    <property type="component" value="Unassembled WGS sequence"/>
</dbReference>
<dbReference type="AlphaFoldDB" id="M6FN96"/>
<gene>
    <name evidence="1" type="ORF">LEP1GSC008_3648</name>
</gene>
<dbReference type="EMBL" id="ANCE01000106">
    <property type="protein sequence ID" value="EMK24236.1"/>
    <property type="molecule type" value="Genomic_DNA"/>
</dbReference>
<sequence>MLQLSIPFNPIQTDQELIFQQLYYKTLFPSKILGILLYSFE</sequence>
<evidence type="ECO:0000313" key="1">
    <source>
        <dbReference type="EMBL" id="EMK24236.1"/>
    </source>
</evidence>